<evidence type="ECO:0000256" key="1">
    <source>
        <dbReference type="SAM" id="MobiDB-lite"/>
    </source>
</evidence>
<evidence type="ECO:0000313" key="3">
    <source>
        <dbReference type="EMBL" id="KJZ70230.1"/>
    </source>
</evidence>
<feature type="chain" id="PRO_5002525986" description="SMP domain-containing protein" evidence="2">
    <location>
        <begin position="20"/>
        <end position="165"/>
    </location>
</feature>
<feature type="signal peptide" evidence="2">
    <location>
        <begin position="1"/>
        <end position="19"/>
    </location>
</feature>
<dbReference type="Proteomes" id="UP000054481">
    <property type="component" value="Unassembled WGS sequence"/>
</dbReference>
<keyword evidence="2" id="KW-0732">Signal</keyword>
<gene>
    <name evidence="3" type="ORF">HIM_10378</name>
</gene>
<reference evidence="3 4" key="1">
    <citation type="journal article" date="2014" name="Genome Biol. Evol.">
        <title>Comparative genomics and transcriptomics analyses reveal divergent lifestyle features of nematode endoparasitic fungus Hirsutella minnesotensis.</title>
        <authorList>
            <person name="Lai Y."/>
            <person name="Liu K."/>
            <person name="Zhang X."/>
            <person name="Zhang X."/>
            <person name="Li K."/>
            <person name="Wang N."/>
            <person name="Shu C."/>
            <person name="Wu Y."/>
            <person name="Wang C."/>
            <person name="Bushley K.E."/>
            <person name="Xiang M."/>
            <person name="Liu X."/>
        </authorList>
    </citation>
    <scope>NUCLEOTIDE SEQUENCE [LARGE SCALE GENOMIC DNA]</scope>
    <source>
        <strain evidence="3 4">3608</strain>
    </source>
</reference>
<dbReference type="EMBL" id="KQ030638">
    <property type="protein sequence ID" value="KJZ70230.1"/>
    <property type="molecule type" value="Genomic_DNA"/>
</dbReference>
<evidence type="ECO:0000256" key="2">
    <source>
        <dbReference type="SAM" id="SignalP"/>
    </source>
</evidence>
<feature type="region of interest" description="Disordered" evidence="1">
    <location>
        <begin position="114"/>
        <end position="165"/>
    </location>
</feature>
<dbReference type="AlphaFoldDB" id="A0A0F7ZK58"/>
<proteinExistence type="predicted"/>
<feature type="compositionally biased region" description="Low complexity" evidence="1">
    <location>
        <begin position="133"/>
        <end position="149"/>
    </location>
</feature>
<evidence type="ECO:0000313" key="4">
    <source>
        <dbReference type="Proteomes" id="UP000054481"/>
    </source>
</evidence>
<organism evidence="3 4">
    <name type="scientific">Hirsutella minnesotensis 3608</name>
    <dbReference type="NCBI Taxonomy" id="1043627"/>
    <lineage>
        <taxon>Eukaryota</taxon>
        <taxon>Fungi</taxon>
        <taxon>Dikarya</taxon>
        <taxon>Ascomycota</taxon>
        <taxon>Pezizomycotina</taxon>
        <taxon>Sordariomycetes</taxon>
        <taxon>Hypocreomycetidae</taxon>
        <taxon>Hypocreales</taxon>
        <taxon>Ophiocordycipitaceae</taxon>
        <taxon>Hirsutella</taxon>
    </lineage>
</organism>
<evidence type="ECO:0008006" key="5">
    <source>
        <dbReference type="Google" id="ProtNLM"/>
    </source>
</evidence>
<name>A0A0F7ZK58_9HYPO</name>
<protein>
    <recommendedName>
        <fullName evidence="5">SMP domain-containing protein</fullName>
    </recommendedName>
</protein>
<sequence length="165" mass="17090">MVRIAGVLLTFGASAFAAAVDTRSASDVSTGVTHIVDRAMFDVPLAKRQSTGDSENKIKEIIKKIEEAEDSHTQEQIAKDAEIDQKMEEAKALRTPEQVQRDDEIESLIQQMLDGNPGAIGTPSATGNPGAIGTPSATSTPSATGTPGAVDNGGKATIASRVGGE</sequence>
<keyword evidence="4" id="KW-1185">Reference proteome</keyword>
<accession>A0A0F7ZK58</accession>